<gene>
    <name evidence="1" type="ORF">SAMN04488125_11413</name>
</gene>
<keyword evidence="2" id="KW-1185">Reference proteome</keyword>
<protein>
    <submittedName>
        <fullName evidence="1">Uncharacterized protein</fullName>
    </submittedName>
</protein>
<sequence length="57" mass="6197">MRALNVFLAAFALATGAFWFTMLSSPPRTVAAPRAIADSWQPKPKAPPIADDYDADF</sequence>
<organism evidence="1 2">
    <name type="scientific">Methylorubrum salsuginis</name>
    <dbReference type="NCBI Taxonomy" id="414703"/>
    <lineage>
        <taxon>Bacteria</taxon>
        <taxon>Pseudomonadati</taxon>
        <taxon>Pseudomonadota</taxon>
        <taxon>Alphaproteobacteria</taxon>
        <taxon>Hyphomicrobiales</taxon>
        <taxon>Methylobacteriaceae</taxon>
        <taxon>Methylorubrum</taxon>
    </lineage>
</organism>
<accession>A0A1I4HBN5</accession>
<name>A0A1I4HBN5_9HYPH</name>
<dbReference type="AlphaFoldDB" id="A0A1I4HBN5"/>
<reference evidence="2" key="1">
    <citation type="submission" date="2016-10" db="EMBL/GenBank/DDBJ databases">
        <authorList>
            <person name="Varghese N."/>
            <person name="Submissions S."/>
        </authorList>
    </citation>
    <scope>NUCLEOTIDE SEQUENCE [LARGE SCALE GENOMIC DNA]</scope>
    <source>
        <strain evidence="2">CGMCC 1.6474</strain>
    </source>
</reference>
<proteinExistence type="predicted"/>
<evidence type="ECO:0000313" key="2">
    <source>
        <dbReference type="Proteomes" id="UP000198804"/>
    </source>
</evidence>
<dbReference type="Proteomes" id="UP000198804">
    <property type="component" value="Unassembled WGS sequence"/>
</dbReference>
<dbReference type="RefSeq" id="WP_165616478.1">
    <property type="nucleotide sequence ID" value="NZ_FOSV01000014.1"/>
</dbReference>
<evidence type="ECO:0000313" key="1">
    <source>
        <dbReference type="EMBL" id="SFL38866.1"/>
    </source>
</evidence>
<dbReference type="EMBL" id="FOSV01000014">
    <property type="protein sequence ID" value="SFL38866.1"/>
    <property type="molecule type" value="Genomic_DNA"/>
</dbReference>